<feature type="region of interest" description="Disordered" evidence="2">
    <location>
        <begin position="783"/>
        <end position="827"/>
    </location>
</feature>
<evidence type="ECO:0008006" key="5">
    <source>
        <dbReference type="Google" id="ProtNLM"/>
    </source>
</evidence>
<feature type="region of interest" description="Disordered" evidence="2">
    <location>
        <begin position="640"/>
        <end position="663"/>
    </location>
</feature>
<feature type="coiled-coil region" evidence="1">
    <location>
        <begin position="474"/>
        <end position="508"/>
    </location>
</feature>
<feature type="region of interest" description="Disordered" evidence="2">
    <location>
        <begin position="414"/>
        <end position="447"/>
    </location>
</feature>
<feature type="region of interest" description="Disordered" evidence="2">
    <location>
        <begin position="532"/>
        <end position="555"/>
    </location>
</feature>
<name>A0ABQ5GPZ4_9ASTR</name>
<sequence length="951" mass="107532">MSTYLGGAWFILGELSFFLGLQVKQKSDGIFINQDKYVAEILKKFDFASVKTASTLIETNKALVKDEEAEDVDVHLYRLMIGSLMYLTASRPDIMFTVYACARFQVTPKTSHFNAVKRIFRYLKGQHKLGRWYPRDSPFDLEAFSDSDYAVIVLTGNINRKLSISCLVVPLKKVGDEAVHKELGDRMERAATTASSLEAEQDSGSGPRCQDTVLGDVDAQTRFETISKQFNDPPLSKVNTFRSGEDSMQLMELMARYLLTKAFDVSRFNFLVASIGKRGRDTKIPQSGSPSIKVGDEAVHKELGDIMERAATTASSLEAEQESGSGPRTTTARTSANEEVELTATIDRQVKTITEASLRRHLKLEDNGGITTLPNSEIFEKLALMSNMKRISKGYSEVDIPLFLTMLTAPESSPSRITSSLSLSPQHTPVSTLSTSQPPNTQPTPNAEEAVLMPHESPLHSVHSLVHNEGSLSLNELTDLCTSLSKKVEGLESELKQTKQTYSTALTKLILRVKKLEKIVKITKARRRARIVVSEDEDAPEDSSKQGRKISDIDEDPNISLVQDEGMTWFQDADAEIKENNSADTEIILEEEQPTELVEDIGSGEKGASEVSTANIAVTTAEVSTAAENLVYIRRSAEKKKDKGKGIMTEPEPEKKTKKQLEQERLGHEEAVRLQEQLNEEETQRIARDAEIARQLHEEINKAGQERVVAKDDQAHVIDWSDPAVLRYHAQLNRPYSVAEVRKKMCIYLKNQGGFKMSHFKGMSYEEIRPIFERVWDQNQSFVPMDSEDKEKGSKKKAGGSRKKTLARKRASEKQSDQSATRQKTKYEKEKEELKAYLDLVPREEFAMDIDSLATKYPIVDWKTHVLTENFMYYQIIRVDGGSKNYKILSEMLDDFDRRDVMDLHRLVEERYATSRPEGYDLMLWGDLKILFQPDEEDEVWRHQHEYNLIS</sequence>
<organism evidence="3 4">
    <name type="scientific">Tanacetum coccineum</name>
    <dbReference type="NCBI Taxonomy" id="301880"/>
    <lineage>
        <taxon>Eukaryota</taxon>
        <taxon>Viridiplantae</taxon>
        <taxon>Streptophyta</taxon>
        <taxon>Embryophyta</taxon>
        <taxon>Tracheophyta</taxon>
        <taxon>Spermatophyta</taxon>
        <taxon>Magnoliopsida</taxon>
        <taxon>eudicotyledons</taxon>
        <taxon>Gunneridae</taxon>
        <taxon>Pentapetalae</taxon>
        <taxon>asterids</taxon>
        <taxon>campanulids</taxon>
        <taxon>Asterales</taxon>
        <taxon>Asteraceae</taxon>
        <taxon>Asteroideae</taxon>
        <taxon>Anthemideae</taxon>
        <taxon>Anthemidinae</taxon>
        <taxon>Tanacetum</taxon>
    </lineage>
</organism>
<reference evidence="3" key="1">
    <citation type="journal article" date="2022" name="Int. J. Mol. Sci.">
        <title>Draft Genome of Tanacetum Coccineum: Genomic Comparison of Closely Related Tanacetum-Family Plants.</title>
        <authorList>
            <person name="Yamashiro T."/>
            <person name="Shiraishi A."/>
            <person name="Nakayama K."/>
            <person name="Satake H."/>
        </authorList>
    </citation>
    <scope>NUCLEOTIDE SEQUENCE</scope>
</reference>
<dbReference type="PANTHER" id="PTHR11439:SF509">
    <property type="entry name" value="RNA-DIRECTED DNA POLYMERASE"/>
    <property type="match status" value="1"/>
</dbReference>
<feature type="region of interest" description="Disordered" evidence="2">
    <location>
        <begin position="313"/>
        <end position="336"/>
    </location>
</feature>
<reference evidence="3" key="2">
    <citation type="submission" date="2022-01" db="EMBL/GenBank/DDBJ databases">
        <authorList>
            <person name="Yamashiro T."/>
            <person name="Shiraishi A."/>
            <person name="Satake H."/>
            <person name="Nakayama K."/>
        </authorList>
    </citation>
    <scope>NUCLEOTIDE SEQUENCE</scope>
</reference>
<evidence type="ECO:0000256" key="1">
    <source>
        <dbReference type="SAM" id="Coils"/>
    </source>
</evidence>
<evidence type="ECO:0000256" key="2">
    <source>
        <dbReference type="SAM" id="MobiDB-lite"/>
    </source>
</evidence>
<gene>
    <name evidence="3" type="ORF">Tco_1044457</name>
</gene>
<dbReference type="Proteomes" id="UP001151760">
    <property type="component" value="Unassembled WGS sequence"/>
</dbReference>
<feature type="compositionally biased region" description="Basic and acidic residues" evidence="2">
    <location>
        <begin position="542"/>
        <end position="552"/>
    </location>
</feature>
<accession>A0ABQ5GPZ4</accession>
<evidence type="ECO:0000313" key="4">
    <source>
        <dbReference type="Proteomes" id="UP001151760"/>
    </source>
</evidence>
<protein>
    <recommendedName>
        <fullName evidence="5">Reverse transcriptase Ty1/copia-type domain-containing protein</fullName>
    </recommendedName>
</protein>
<evidence type="ECO:0000313" key="3">
    <source>
        <dbReference type="EMBL" id="GJT77732.1"/>
    </source>
</evidence>
<feature type="compositionally biased region" description="Basic residues" evidence="2">
    <location>
        <begin position="793"/>
        <end position="809"/>
    </location>
</feature>
<feature type="compositionally biased region" description="Basic and acidic residues" evidence="2">
    <location>
        <begin position="652"/>
        <end position="663"/>
    </location>
</feature>
<comment type="caution">
    <text evidence="3">The sequence shown here is derived from an EMBL/GenBank/DDBJ whole genome shotgun (WGS) entry which is preliminary data.</text>
</comment>
<feature type="compositionally biased region" description="Low complexity" evidence="2">
    <location>
        <begin position="414"/>
        <end position="446"/>
    </location>
</feature>
<proteinExistence type="predicted"/>
<keyword evidence="4" id="KW-1185">Reference proteome</keyword>
<keyword evidence="1" id="KW-0175">Coiled coil</keyword>
<dbReference type="PANTHER" id="PTHR11439">
    <property type="entry name" value="GAG-POL-RELATED RETROTRANSPOSON"/>
    <property type="match status" value="1"/>
</dbReference>
<dbReference type="EMBL" id="BQNB010018738">
    <property type="protein sequence ID" value="GJT77732.1"/>
    <property type="molecule type" value="Genomic_DNA"/>
</dbReference>